<dbReference type="Proteomes" id="UP000309133">
    <property type="component" value="Unassembled WGS sequence"/>
</dbReference>
<evidence type="ECO:0000313" key="2">
    <source>
        <dbReference type="EMBL" id="THG30167.1"/>
    </source>
</evidence>
<name>A0A4V3WT05_9MICO</name>
<sequence>MLAPLDIASLQLDGVMLTRDLEALGIHPTRVAELVRSGSLIRIRRGAYVRASAWASASRDEQHRMLVRATDGLHSRRLVFSHYAAAALHGLPLIGAWPQRVHVLDSAAAGGSSMPGLFVHRTTAPRSVETIGSLTVTSIDRTLVDIGITASHLVAVTMMDFALHSGLATTETLLEELAYVSPGRGGKKAASAIYFADGRSESVGESLSRVRMQQLGFEPPDLQVRFRDQQGLNAVVDFAWDAGRVVGEFDGREKYLNPKLTRGRSADLVVLDEKAREDRIRTQVDRFIRWGWEMAFDASRFGPFLERNGVPRRRTATFPTVGQVSKGGRR</sequence>
<reference evidence="2 3" key="1">
    <citation type="submission" date="2019-04" db="EMBL/GenBank/DDBJ databases">
        <authorList>
            <person name="Jiang L."/>
        </authorList>
    </citation>
    <scope>NUCLEOTIDE SEQUENCE [LARGE SCALE GENOMIC DNA]</scope>
    <source>
        <strain evidence="2 3">YIM 131853</strain>
    </source>
</reference>
<keyword evidence="3" id="KW-1185">Reference proteome</keyword>
<proteinExistence type="predicted"/>
<dbReference type="RefSeq" id="WP_136428639.1">
    <property type="nucleotide sequence ID" value="NZ_SSSM01000005.1"/>
</dbReference>
<feature type="domain" description="AbiEi antitoxin N-terminal" evidence="1">
    <location>
        <begin position="14"/>
        <end position="50"/>
    </location>
</feature>
<dbReference type="EMBL" id="SSSM01000005">
    <property type="protein sequence ID" value="THG30167.1"/>
    <property type="molecule type" value="Genomic_DNA"/>
</dbReference>
<protein>
    <recommendedName>
        <fullName evidence="1">AbiEi antitoxin N-terminal domain-containing protein</fullName>
    </recommendedName>
</protein>
<evidence type="ECO:0000259" key="1">
    <source>
        <dbReference type="Pfam" id="PF13338"/>
    </source>
</evidence>
<dbReference type="AlphaFoldDB" id="A0A4V3WT05"/>
<dbReference type="OrthoDB" id="5517693at2"/>
<gene>
    <name evidence="2" type="ORF">E6C64_16195</name>
</gene>
<evidence type="ECO:0000313" key="3">
    <source>
        <dbReference type="Proteomes" id="UP000309133"/>
    </source>
</evidence>
<dbReference type="InterPro" id="IPR025159">
    <property type="entry name" value="AbiEi_N"/>
</dbReference>
<dbReference type="Pfam" id="PF13338">
    <property type="entry name" value="AbiEi_4"/>
    <property type="match status" value="1"/>
</dbReference>
<comment type="caution">
    <text evidence="2">The sequence shown here is derived from an EMBL/GenBank/DDBJ whole genome shotgun (WGS) entry which is preliminary data.</text>
</comment>
<organism evidence="2 3">
    <name type="scientific">Naasia lichenicola</name>
    <dbReference type="NCBI Taxonomy" id="2565933"/>
    <lineage>
        <taxon>Bacteria</taxon>
        <taxon>Bacillati</taxon>
        <taxon>Actinomycetota</taxon>
        <taxon>Actinomycetes</taxon>
        <taxon>Micrococcales</taxon>
        <taxon>Microbacteriaceae</taxon>
        <taxon>Naasia</taxon>
    </lineage>
</organism>
<accession>A0A4V3WT05</accession>